<dbReference type="EMBL" id="CP019646">
    <property type="protein sequence ID" value="AQQ71557.1"/>
    <property type="molecule type" value="Genomic_DNA"/>
</dbReference>
<evidence type="ECO:0000256" key="4">
    <source>
        <dbReference type="ARBA" id="ARBA00047942"/>
    </source>
</evidence>
<comment type="catalytic activity">
    <reaction evidence="4">
        <text>a 2'-deoxyadenosine in DNA + S-adenosyl-L-methionine = an N(6)-methyl-2'-deoxyadenosine in DNA + S-adenosyl-L-homocysteine + H(+)</text>
        <dbReference type="Rhea" id="RHEA:15197"/>
        <dbReference type="Rhea" id="RHEA-COMP:12418"/>
        <dbReference type="Rhea" id="RHEA-COMP:12419"/>
        <dbReference type="ChEBI" id="CHEBI:15378"/>
        <dbReference type="ChEBI" id="CHEBI:57856"/>
        <dbReference type="ChEBI" id="CHEBI:59789"/>
        <dbReference type="ChEBI" id="CHEBI:90615"/>
        <dbReference type="ChEBI" id="CHEBI:90616"/>
        <dbReference type="EC" id="2.1.1.72"/>
    </reaction>
</comment>
<evidence type="ECO:0000313" key="7">
    <source>
        <dbReference type="EMBL" id="AQQ71557.1"/>
    </source>
</evidence>
<keyword evidence="7" id="KW-0547">Nucleotide-binding</keyword>
<dbReference type="GO" id="GO:0032259">
    <property type="term" value="P:methylation"/>
    <property type="evidence" value="ECO:0007669"/>
    <property type="project" value="UniProtKB-KW"/>
</dbReference>
<dbReference type="InterPro" id="IPR029063">
    <property type="entry name" value="SAM-dependent_MTases_sf"/>
</dbReference>
<proteinExistence type="predicted"/>
<feature type="domain" description="Type ISP restriction-modification enzyme LLaBIII C-terminal specificity" evidence="5">
    <location>
        <begin position="704"/>
        <end position="1059"/>
    </location>
</feature>
<keyword evidence="2" id="KW-0489">Methyltransferase</keyword>
<dbReference type="EC" id="2.1.1.72" evidence="1"/>
<evidence type="ECO:0000256" key="2">
    <source>
        <dbReference type="ARBA" id="ARBA00022603"/>
    </source>
</evidence>
<dbReference type="PANTHER" id="PTHR33841:SF1">
    <property type="entry name" value="DNA METHYLTRANSFERASE A"/>
    <property type="match status" value="1"/>
</dbReference>
<evidence type="ECO:0000256" key="3">
    <source>
        <dbReference type="ARBA" id="ARBA00022679"/>
    </source>
</evidence>
<dbReference type="SUPFAM" id="SSF53335">
    <property type="entry name" value="S-adenosyl-L-methionine-dependent methyltransferases"/>
    <property type="match status" value="1"/>
</dbReference>
<sequence>MAVDTDTILKDYIKRLNTRYKTGISREHSYRGDLQNLLESLCPGVLVTNEPARVECGAPDYILTRRNVPIGYIEAKDIGEDITGRKHKEQFARYRGSLGNLIITDYLDFRLYREGDFVKSVRIANADSGRIKPDPAAFADFAALIEEFTVYSGQTVTSPKKLAGLMAGKARLLADIIKNAIITDEKSGYDNIHSGEDNTLREQLKAFKEVLIHDINPGEFADIYAQTIAYGMFAARLNDKSLEDFSRQEAAELIPKSNPFLRKLFQYIAGYDLDDRIKWLVDALADVFRAADVSQILKNFGRATQQTDPMIHFYETFLGEYDPKLRKSRGVWYTPEPVVSFIVRAVDDILKSEFGLKDGLADTSMTTIKTEVPSSRSKTGFKLVDEQVHRVQILDPAAGTGTFLAEVVRQIHKKFSAQQGIWSGYVDKHLLPRLNGFEILMASYAMAHLKLEMLLDETGYKPQTNQRLRVYLTNSLEEHHPDTGTLFANWLSTEANEANRIKRDTPVMCVIGNPPYSISSSNKGEWIQNLISDYKKDLNERKLNLDDDYIKFIRFGQHFIEKNGEGVLAFISNNSFIDGITHRQMRKHLLECFDKIYILDLHGNSKKKETTPEGDKDENVFDIMQGVSINIFVKTKKKKKNDLGNVYFAQTFGKRNSKYTYLNQSDINSIQWEQLKPKTPNFFFVPKRFDLEEKYIAGLKISYLFKVFSTGIETKCDNIAVQFTQHLSNCVLQDFIEKKEEELKIIYKRKNSRGWNYQCAIKDIRNNDAKVRKISYRPFDERYAIYTGFSGGIMGRPRSETMKHLLSNNLAISSTRSRRNDAACFYITKQITDKSITSSLDNNYIFPLYLYPDADCDGMFTDSDRVPNLNMEIVDKIAAKLGLRFTAEKEDSEGTFAPIDILDYIYAVLHSPAYREKYKEFLKIDFPRVPYPENADMFWRLAELGGRLRRVHLLESEQAQNYITSYPLDGDNVITRKMTAKSIGFELKDEDNGTGRVWINDKQYFDGVPLSAWEFYIGGYQPAQKWLKDRCGRELSFDDILHYQKIIAALTETARIMQEIDKTGFVE</sequence>
<name>A0A1Q2MGW9_9BACT</name>
<keyword evidence="7" id="KW-0378">Hydrolase</keyword>
<evidence type="ECO:0000256" key="1">
    <source>
        <dbReference type="ARBA" id="ARBA00011900"/>
    </source>
</evidence>
<gene>
    <name evidence="7" type="ORF">SMSP2_01933</name>
</gene>
<dbReference type="InterPro" id="IPR041635">
    <property type="entry name" value="Type_ISP_LLaBIII_C"/>
</dbReference>
<dbReference type="RefSeq" id="WP_146683722.1">
    <property type="nucleotide sequence ID" value="NZ_CP019646.1"/>
</dbReference>
<keyword evidence="7" id="KW-0067">ATP-binding</keyword>
<dbReference type="AlphaFoldDB" id="A0A1Q2MGW9"/>
<dbReference type="Pfam" id="PF20473">
    <property type="entry name" value="MmeI_Mtase"/>
    <property type="match status" value="1"/>
</dbReference>
<organism evidence="7 8">
    <name type="scientific">Limihaloglobus sulfuriphilus</name>
    <dbReference type="NCBI Taxonomy" id="1851148"/>
    <lineage>
        <taxon>Bacteria</taxon>
        <taxon>Pseudomonadati</taxon>
        <taxon>Planctomycetota</taxon>
        <taxon>Phycisphaerae</taxon>
        <taxon>Sedimentisphaerales</taxon>
        <taxon>Sedimentisphaeraceae</taxon>
        <taxon>Limihaloglobus</taxon>
    </lineage>
</organism>
<keyword evidence="7" id="KW-0347">Helicase</keyword>
<reference evidence="8" key="1">
    <citation type="submission" date="2017-02" db="EMBL/GenBank/DDBJ databases">
        <title>Comparative genomics and description of representatives of a novel lineage of planctomycetes thriving in anoxic sediments.</title>
        <authorList>
            <person name="Spring S."/>
            <person name="Bunk B."/>
            <person name="Sproer C."/>
        </authorList>
    </citation>
    <scope>NUCLEOTIDE SEQUENCE [LARGE SCALE GENOMIC DNA]</scope>
    <source>
        <strain evidence="8">SM-Chi-D1</strain>
    </source>
</reference>
<dbReference type="REBASE" id="185702">
    <property type="entry name" value="PbaD1ORF1933P"/>
</dbReference>
<evidence type="ECO:0000313" key="8">
    <source>
        <dbReference type="Proteomes" id="UP000188181"/>
    </source>
</evidence>
<keyword evidence="8" id="KW-1185">Reference proteome</keyword>
<dbReference type="KEGG" id="pbas:SMSP2_01933"/>
<dbReference type="Gene3D" id="3.40.50.150">
    <property type="entry name" value="Vaccinia Virus protein VP39"/>
    <property type="match status" value="1"/>
</dbReference>
<evidence type="ECO:0000259" key="6">
    <source>
        <dbReference type="Pfam" id="PF20473"/>
    </source>
</evidence>
<dbReference type="InterPro" id="IPR046816">
    <property type="entry name" value="MmeI_Mtase"/>
</dbReference>
<accession>A0A1Q2MGW9</accession>
<dbReference type="Pfam" id="PF18135">
    <property type="entry name" value="Type_ISP_C"/>
    <property type="match status" value="1"/>
</dbReference>
<dbReference type="GO" id="GO:0009007">
    <property type="term" value="F:site-specific DNA-methyltransferase (adenine-specific) activity"/>
    <property type="evidence" value="ECO:0007669"/>
    <property type="project" value="UniProtKB-EC"/>
</dbReference>
<protein>
    <recommendedName>
        <fullName evidence="1">site-specific DNA-methyltransferase (adenine-specific)</fullName>
        <ecNumber evidence="1">2.1.1.72</ecNumber>
    </recommendedName>
</protein>
<dbReference type="InterPro" id="IPR050953">
    <property type="entry name" value="N4_N6_ade-DNA_methylase"/>
</dbReference>
<dbReference type="Proteomes" id="UP000188181">
    <property type="component" value="Chromosome"/>
</dbReference>
<evidence type="ECO:0000259" key="5">
    <source>
        <dbReference type="Pfam" id="PF18135"/>
    </source>
</evidence>
<dbReference type="PANTHER" id="PTHR33841">
    <property type="entry name" value="DNA METHYLTRANSFERASE YEEA-RELATED"/>
    <property type="match status" value="1"/>
</dbReference>
<feature type="domain" description="MmeI-like DNA-methyltransferase" evidence="6">
    <location>
        <begin position="381"/>
        <end position="591"/>
    </location>
</feature>
<dbReference type="PRINTS" id="PR00507">
    <property type="entry name" value="N12N6MTFRASE"/>
</dbReference>
<dbReference type="OrthoDB" id="9758243at2"/>
<keyword evidence="3" id="KW-0808">Transferase</keyword>
<dbReference type="GO" id="GO:0004386">
    <property type="term" value="F:helicase activity"/>
    <property type="evidence" value="ECO:0007669"/>
    <property type="project" value="UniProtKB-KW"/>
</dbReference>